<organism evidence="4 5">
    <name type="scientific">Cytophaga hutchinsonii (strain ATCC 33406 / DSM 1761 / CIP 103989 / NBRC 15051 / NCIMB 9469 / D465)</name>
    <dbReference type="NCBI Taxonomy" id="269798"/>
    <lineage>
        <taxon>Bacteria</taxon>
        <taxon>Pseudomonadati</taxon>
        <taxon>Bacteroidota</taxon>
        <taxon>Cytophagia</taxon>
        <taxon>Cytophagales</taxon>
        <taxon>Cytophagaceae</taxon>
        <taxon>Cytophaga</taxon>
    </lineage>
</organism>
<dbReference type="KEGG" id="chu:CHU_3563"/>
<proteinExistence type="predicted"/>
<dbReference type="GO" id="GO:0016989">
    <property type="term" value="F:sigma factor antagonist activity"/>
    <property type="evidence" value="ECO:0007669"/>
    <property type="project" value="TreeGrafter"/>
</dbReference>
<sequence>MKNADIQNIEYWYETITAYKQGELSEQETMELFRWKEERSEHAVFFEQTVQAWEASREKTAFPDFDISKAWAKVKAQTIDATQPIERSLWNKVSAMPFFRAAAAVLVLVTLTWAMSKIMVTKPTFTDLQSFKGMKEFYLPDSSKVYLHDTTTLRYSSTYGEEERMVFLDGEAFFEVRKDAAKPFTVLSYRSRVIVKGTSFMVCSRSKDSIDVVEVEEGKVAVLEKYSRSGKELMLTKGMKACVDVYGGLHQSTETISNTAAWRNKPLIFVGAPLADVLKELKSKRNTVVVLDNKQAASCRFTGEFENTPAKDIVEIIALSLNLQVVKEGDTFILKGEGCK</sequence>
<name>A0A6N4SWF7_CYTH3</name>
<dbReference type="AlphaFoldDB" id="A0A6N4SWF7"/>
<reference evidence="4 5" key="1">
    <citation type="journal article" date="2007" name="Appl. Environ. Microbiol.">
        <title>Genome sequence of the cellulolytic gliding bacterium Cytophaga hutchinsonii.</title>
        <authorList>
            <person name="Xie G."/>
            <person name="Bruce D.C."/>
            <person name="Challacombe J.F."/>
            <person name="Chertkov O."/>
            <person name="Detter J.C."/>
            <person name="Gilna P."/>
            <person name="Han C.S."/>
            <person name="Lucas S."/>
            <person name="Misra M."/>
            <person name="Myers G.L."/>
            <person name="Richardson P."/>
            <person name="Tapia R."/>
            <person name="Thayer N."/>
            <person name="Thompson L.S."/>
            <person name="Brettin T.S."/>
            <person name="Henrissat B."/>
            <person name="Wilson D.B."/>
            <person name="McBride M.J."/>
        </authorList>
    </citation>
    <scope>NUCLEOTIDE SEQUENCE [LARGE SCALE GENOMIC DNA]</scope>
    <source>
        <strain evidence="5">ATCC 33406 / DSM 1761 / CIP 103989 / NBRC 15051 / NCIMB 9469 / D465</strain>
    </source>
</reference>
<feature type="domain" description="FecR protein" evidence="2">
    <location>
        <begin position="133"/>
        <end position="220"/>
    </location>
</feature>
<dbReference type="PANTHER" id="PTHR30273:SF2">
    <property type="entry name" value="PROTEIN FECR"/>
    <property type="match status" value="1"/>
</dbReference>
<evidence type="ECO:0000256" key="1">
    <source>
        <dbReference type="SAM" id="Phobius"/>
    </source>
</evidence>
<evidence type="ECO:0000259" key="3">
    <source>
        <dbReference type="Pfam" id="PF16344"/>
    </source>
</evidence>
<dbReference type="PIRSF" id="PIRSF018266">
    <property type="entry name" value="FecR"/>
    <property type="match status" value="1"/>
</dbReference>
<dbReference type="Pfam" id="PF16344">
    <property type="entry name" value="FecR_C"/>
    <property type="match status" value="1"/>
</dbReference>
<evidence type="ECO:0000259" key="2">
    <source>
        <dbReference type="Pfam" id="PF04773"/>
    </source>
</evidence>
<protein>
    <submittedName>
        <fullName evidence="4">Fe2+-dicitrate sensor, membrane component</fullName>
    </submittedName>
</protein>
<accession>A0A6N4SWF7</accession>
<dbReference type="OrthoDB" id="1452822at2"/>
<evidence type="ECO:0000313" key="4">
    <source>
        <dbReference type="EMBL" id="ABG60796.1"/>
    </source>
</evidence>
<keyword evidence="1" id="KW-1133">Transmembrane helix</keyword>
<feature type="domain" description="Protein FecR C-terminal" evidence="3">
    <location>
        <begin position="267"/>
        <end position="333"/>
    </location>
</feature>
<dbReference type="Gene3D" id="3.55.50.30">
    <property type="match status" value="1"/>
</dbReference>
<dbReference type="Gene3D" id="2.60.120.1440">
    <property type="match status" value="1"/>
</dbReference>
<dbReference type="InterPro" id="IPR006860">
    <property type="entry name" value="FecR"/>
</dbReference>
<dbReference type="EMBL" id="CP000383">
    <property type="protein sequence ID" value="ABG60796.1"/>
    <property type="molecule type" value="Genomic_DNA"/>
</dbReference>
<keyword evidence="1" id="KW-0472">Membrane</keyword>
<dbReference type="Pfam" id="PF04773">
    <property type="entry name" value="FecR"/>
    <property type="match status" value="1"/>
</dbReference>
<dbReference type="InterPro" id="IPR032508">
    <property type="entry name" value="FecR_C"/>
</dbReference>
<keyword evidence="5" id="KW-1185">Reference proteome</keyword>
<dbReference type="RefSeq" id="WP_011586903.1">
    <property type="nucleotide sequence ID" value="NC_008255.1"/>
</dbReference>
<gene>
    <name evidence="4" type="ordered locus">CHU_3563</name>
</gene>
<dbReference type="InterPro" id="IPR012373">
    <property type="entry name" value="Ferrdict_sens_TM"/>
</dbReference>
<evidence type="ECO:0000313" key="5">
    <source>
        <dbReference type="Proteomes" id="UP000001822"/>
    </source>
</evidence>
<dbReference type="PANTHER" id="PTHR30273">
    <property type="entry name" value="PERIPLASMIC SIGNAL SENSOR AND SIGMA FACTOR ACTIVATOR FECR-RELATED"/>
    <property type="match status" value="1"/>
</dbReference>
<keyword evidence="1" id="KW-0812">Transmembrane</keyword>
<dbReference type="Proteomes" id="UP000001822">
    <property type="component" value="Chromosome"/>
</dbReference>
<feature type="transmembrane region" description="Helical" evidence="1">
    <location>
        <begin position="97"/>
        <end position="115"/>
    </location>
</feature>